<feature type="domain" description="Protein kinase" evidence="2">
    <location>
        <begin position="24"/>
        <end position="343"/>
    </location>
</feature>
<dbReference type="PANTHER" id="PTHR45756">
    <property type="entry name" value="PALMITOYLTRANSFERASE"/>
    <property type="match status" value="1"/>
</dbReference>
<dbReference type="PROSITE" id="PS00109">
    <property type="entry name" value="PROTEIN_KINASE_TYR"/>
    <property type="match status" value="1"/>
</dbReference>
<proteinExistence type="predicted"/>
<dbReference type="InterPro" id="IPR008266">
    <property type="entry name" value="Tyr_kinase_AS"/>
</dbReference>
<evidence type="ECO:0000313" key="4">
    <source>
        <dbReference type="Proteomes" id="UP000789901"/>
    </source>
</evidence>
<comment type="caution">
    <text evidence="3">The sequence shown here is derived from an EMBL/GenBank/DDBJ whole genome shotgun (WGS) entry which is preliminary data.</text>
</comment>
<evidence type="ECO:0000256" key="1">
    <source>
        <dbReference type="SAM" id="MobiDB-lite"/>
    </source>
</evidence>
<dbReference type="PANTHER" id="PTHR45756:SF1">
    <property type="entry name" value="PROTEIN KINASE DOMAIN CONTAINING PROTEIN"/>
    <property type="match status" value="1"/>
</dbReference>
<accession>A0ABN7UZU4</accession>
<dbReference type="PROSITE" id="PS50011">
    <property type="entry name" value="PROTEIN_KINASE_DOM"/>
    <property type="match status" value="1"/>
</dbReference>
<dbReference type="InterPro" id="IPR053215">
    <property type="entry name" value="TKL_Ser/Thr_kinase"/>
</dbReference>
<dbReference type="Gene3D" id="1.25.40.10">
    <property type="entry name" value="Tetratricopeptide repeat domain"/>
    <property type="match status" value="1"/>
</dbReference>
<dbReference type="SUPFAM" id="SSF81901">
    <property type="entry name" value="HCP-like"/>
    <property type="match status" value="1"/>
</dbReference>
<protein>
    <submittedName>
        <fullName evidence="3">31417_t:CDS:1</fullName>
    </submittedName>
</protein>
<gene>
    <name evidence="3" type="ORF">GMARGA_LOCUS12541</name>
</gene>
<dbReference type="InterPro" id="IPR011009">
    <property type="entry name" value="Kinase-like_dom_sf"/>
</dbReference>
<sequence length="657" mass="76853">MDVITIIEKILGLVDKSYEVYASAKYNEKLCEILYGRISAGEHRLKILKGNRIKLKEKFKNEDSTKNLIRYLTQVTNLKKNSDSQGEKLNLLIENVSVISKQIDKSNFKNEFSNKVIEGNKLTDPSKDGDIMRKKKKIFDAYLEILRQLNDSNSVIKFYGMSYIDGKDVLVFDWADLGNLKEVYESRSITITWKEKLKIGHDICLGLQFINECHIFHHDVRCENVLIIGPEVTTPKITNFYLSRNIMDKISKKIPSLNDIIPWMAPEKLKSESSYTAKYYEKIRQHIIDDKRESLNFDKSDEIQKPFKKIIYEVWNPKPELRPNMPDILKRLERLYKNYYPKIKPHSKDRTDSDSDDSNDEGDNNFEFEFKKFEISTLEDSIRLFNQDTEESREQAWRCFEYHADTLNNFKAKYYKGLYLLKGYGKVQKDPNKAKELFKEAADDGVTKAQYYYACLIAKEAEEAANNPSLVKECILYLEKAAVNESPDAFFSLGNIYYEGKLNIQQDIKKSIQHYKMAAVNGHSEAIKKLKELNINYLEALLKEKTDWYLYELQSQMELWLGRSICLSTIWRAIHTLGYTCKQLVFSDESAYDRRTLSRHYGWSFLGHRAQKFSFFVRKKRFTIEGALCINGLLAYNIQEGSMNTQDYENFIENVLV</sequence>
<feature type="region of interest" description="Disordered" evidence="1">
    <location>
        <begin position="343"/>
        <end position="362"/>
    </location>
</feature>
<reference evidence="3 4" key="1">
    <citation type="submission" date="2021-06" db="EMBL/GenBank/DDBJ databases">
        <authorList>
            <person name="Kallberg Y."/>
            <person name="Tangrot J."/>
            <person name="Rosling A."/>
        </authorList>
    </citation>
    <scope>NUCLEOTIDE SEQUENCE [LARGE SCALE GENOMIC DNA]</scope>
    <source>
        <strain evidence="3 4">120-4 pot B 10/14</strain>
    </source>
</reference>
<dbReference type="SMART" id="SM00671">
    <property type="entry name" value="SEL1"/>
    <property type="match status" value="2"/>
</dbReference>
<evidence type="ECO:0000259" key="2">
    <source>
        <dbReference type="PROSITE" id="PS50011"/>
    </source>
</evidence>
<keyword evidence="4" id="KW-1185">Reference proteome</keyword>
<dbReference type="Pfam" id="PF07714">
    <property type="entry name" value="PK_Tyr_Ser-Thr"/>
    <property type="match status" value="1"/>
</dbReference>
<dbReference type="InterPro" id="IPR006597">
    <property type="entry name" value="Sel1-like"/>
</dbReference>
<feature type="non-terminal residue" evidence="3">
    <location>
        <position position="1"/>
    </location>
</feature>
<dbReference type="Pfam" id="PF08238">
    <property type="entry name" value="Sel1"/>
    <property type="match status" value="2"/>
</dbReference>
<feature type="non-terminal residue" evidence="3">
    <location>
        <position position="657"/>
    </location>
</feature>
<dbReference type="EMBL" id="CAJVQB010007693">
    <property type="protein sequence ID" value="CAG8707548.1"/>
    <property type="molecule type" value="Genomic_DNA"/>
</dbReference>
<dbReference type="InterPro" id="IPR011990">
    <property type="entry name" value="TPR-like_helical_dom_sf"/>
</dbReference>
<evidence type="ECO:0000313" key="3">
    <source>
        <dbReference type="EMBL" id="CAG8707548.1"/>
    </source>
</evidence>
<dbReference type="SUPFAM" id="SSF56112">
    <property type="entry name" value="Protein kinase-like (PK-like)"/>
    <property type="match status" value="1"/>
</dbReference>
<dbReference type="Gene3D" id="1.10.510.10">
    <property type="entry name" value="Transferase(Phosphotransferase) domain 1"/>
    <property type="match status" value="1"/>
</dbReference>
<organism evidence="3 4">
    <name type="scientific">Gigaspora margarita</name>
    <dbReference type="NCBI Taxonomy" id="4874"/>
    <lineage>
        <taxon>Eukaryota</taxon>
        <taxon>Fungi</taxon>
        <taxon>Fungi incertae sedis</taxon>
        <taxon>Mucoromycota</taxon>
        <taxon>Glomeromycotina</taxon>
        <taxon>Glomeromycetes</taxon>
        <taxon>Diversisporales</taxon>
        <taxon>Gigasporaceae</taxon>
        <taxon>Gigaspora</taxon>
    </lineage>
</organism>
<dbReference type="Proteomes" id="UP000789901">
    <property type="component" value="Unassembled WGS sequence"/>
</dbReference>
<dbReference type="InterPro" id="IPR001245">
    <property type="entry name" value="Ser-Thr/Tyr_kinase_cat_dom"/>
</dbReference>
<dbReference type="InterPro" id="IPR000719">
    <property type="entry name" value="Prot_kinase_dom"/>
</dbReference>
<name>A0ABN7UZU4_GIGMA</name>